<organism evidence="1 2">
    <name type="scientific">Panagrolaimus sp. PS1159</name>
    <dbReference type="NCBI Taxonomy" id="55785"/>
    <lineage>
        <taxon>Eukaryota</taxon>
        <taxon>Metazoa</taxon>
        <taxon>Ecdysozoa</taxon>
        <taxon>Nematoda</taxon>
        <taxon>Chromadorea</taxon>
        <taxon>Rhabditida</taxon>
        <taxon>Tylenchina</taxon>
        <taxon>Panagrolaimomorpha</taxon>
        <taxon>Panagrolaimoidea</taxon>
        <taxon>Panagrolaimidae</taxon>
        <taxon>Panagrolaimus</taxon>
    </lineage>
</organism>
<dbReference type="Proteomes" id="UP000887580">
    <property type="component" value="Unplaced"/>
</dbReference>
<proteinExistence type="predicted"/>
<reference evidence="2" key="1">
    <citation type="submission" date="2022-11" db="UniProtKB">
        <authorList>
            <consortium name="WormBaseParasite"/>
        </authorList>
    </citation>
    <scope>IDENTIFICATION</scope>
</reference>
<name>A0AC35FSV7_9BILA</name>
<dbReference type="WBParaSite" id="PS1159_v2.g2039.t1">
    <property type="protein sequence ID" value="PS1159_v2.g2039.t1"/>
    <property type="gene ID" value="PS1159_v2.g2039"/>
</dbReference>
<accession>A0AC35FSV7</accession>
<protein>
    <submittedName>
        <fullName evidence="2">One cut domain family member</fullName>
    </submittedName>
</protein>
<evidence type="ECO:0000313" key="1">
    <source>
        <dbReference type="Proteomes" id="UP000887580"/>
    </source>
</evidence>
<sequence>MTGNNFLQIDPTHFNGSTTRHYDDLPENFLETVSPHNSGPPLSLPSHHDNGGSHIPGLSTMSVAGSDYASLIPMGSSNYTSSLKTESLEHHLRGSHPSPLEKFHRYNGPASLLSPLQLDNPLGVTRNGRASEMLSSLRTSNTYVKEEMNSDLGFSHDFEVPMYLHQPSQQELERMTAATPPAITSDILGNSCMPGNEFKVVQYEVATSQSYLPQSHEHLQLQPQPPLQQPASRRSRARTKNLNSQQQQQQQNHHSNTMNNAGPSSNEDATSPSQHQQQQQQQARQPRATGNMGPGAGVPRAVYSTSDTTDPLNAEIDDDIYIDTKELCKRIAYELKQHSIPQAIFAERILCRSQGTLSDLLRNPKPWNRLKSGRETFRRMFNWVQQPLHVRLSILDMYKDSQISGPMGSTIADTATNVMSPPTPAQNARQNSRARLATDDSGGSAKRPRLVFTDIQKRTLQAIFKETQRPSREMQQTIAEHLRLDMSTVSNFFMNARRRSRNGSVVEDEPAPYQQIRPITPPPESPTSTPRISTQPSRNRSFKSPAASIQHIDEAVAAVAHGTNSSPNQSYHSSPQDLISPSDNDVYSDILDSSGQLLDDNVQNWDESEDIKPTLES</sequence>
<evidence type="ECO:0000313" key="2">
    <source>
        <dbReference type="WBParaSite" id="PS1159_v2.g2039.t1"/>
    </source>
</evidence>